<evidence type="ECO:0000313" key="1">
    <source>
        <dbReference type="EMBL" id="RMJ09945.1"/>
    </source>
</evidence>
<organism evidence="1 2">
    <name type="scientific">Fusarium kuroshium</name>
    <dbReference type="NCBI Taxonomy" id="2010991"/>
    <lineage>
        <taxon>Eukaryota</taxon>
        <taxon>Fungi</taxon>
        <taxon>Dikarya</taxon>
        <taxon>Ascomycota</taxon>
        <taxon>Pezizomycotina</taxon>
        <taxon>Sordariomycetes</taxon>
        <taxon>Hypocreomycetidae</taxon>
        <taxon>Hypocreales</taxon>
        <taxon>Nectriaceae</taxon>
        <taxon>Fusarium</taxon>
        <taxon>Fusarium solani species complex</taxon>
    </lineage>
</organism>
<evidence type="ECO:0000313" key="2">
    <source>
        <dbReference type="Proteomes" id="UP000277212"/>
    </source>
</evidence>
<dbReference type="AlphaFoldDB" id="A0A3M2RYC1"/>
<dbReference type="OrthoDB" id="4661107at2759"/>
<sequence length="123" mass="13351">MTQPRHSRRPKIQAGKLSFEPFNFDSRPFYLAKFSNSSASIAFQAHRTSINPPQTLPPATNCQHQQRSKMACGTSSLVNRNGPGSAATSIAESILKPAEATGTKTKCIECGDYECCCIPCTIL</sequence>
<dbReference type="EMBL" id="NKUJ01000222">
    <property type="protein sequence ID" value="RMJ09945.1"/>
    <property type="molecule type" value="Genomic_DNA"/>
</dbReference>
<comment type="caution">
    <text evidence="1">The sequence shown here is derived from an EMBL/GenBank/DDBJ whole genome shotgun (WGS) entry which is preliminary data.</text>
</comment>
<proteinExistence type="predicted"/>
<keyword evidence="2" id="KW-1185">Reference proteome</keyword>
<name>A0A3M2RYC1_9HYPO</name>
<dbReference type="Proteomes" id="UP000277212">
    <property type="component" value="Unassembled WGS sequence"/>
</dbReference>
<reference evidence="1 2" key="1">
    <citation type="submission" date="2017-06" db="EMBL/GenBank/DDBJ databases">
        <title>Comparative genomic analysis of Ambrosia Fusariam Clade fungi.</title>
        <authorList>
            <person name="Stajich J.E."/>
            <person name="Carrillo J."/>
            <person name="Kijimoto T."/>
            <person name="Eskalen A."/>
            <person name="O'Donnell K."/>
            <person name="Kasson M."/>
        </authorList>
    </citation>
    <scope>NUCLEOTIDE SEQUENCE [LARGE SCALE GENOMIC DNA]</scope>
    <source>
        <strain evidence="1">UCR3666</strain>
    </source>
</reference>
<gene>
    <name evidence="1" type="ORF">CDV36_010421</name>
</gene>
<protein>
    <submittedName>
        <fullName evidence="1">Uncharacterized protein</fullName>
    </submittedName>
</protein>
<accession>A0A3M2RYC1</accession>